<sequence>MTVYAEHLIAQHELNFGKVFSQQYVLSKEASFAVTSFAPHTLQNDWVLHVGRGLEMALATDRRAGISVAVLGLAVDANGFFIDTPHLQLLLDRAKSPGALADTLEMAAGRYIFVITAPDFNRVYLDPSAMIPAVYNRETGRVAATLYLAIDDAPVIEREYSLAENAGSGGGARLAFGYTPDARVRRVMANHYFDLDAQQTVRHWPKADCDWRMEVTEHGIRERLDRVVQRHKQVMKPLISRQSPSILPITGGADSRLLLAFAKELWGDIDLFCVHANNANTRRDSGIAAQLADIAGLDLVRYNLRKDKSLQKRPKLIRRVDISERIAEGMIGDPEPQGPLKILERLALPAGGVLIRGQVTSISKAVWWRQIGINEFKRTQGTEQSAKIGVKLLMLNNPPMTSDSFYLDHYDAWVQTIPTGARCRALDLMGLEHFYSHGTGPLFSGFYHNFYMSSSCDRLIIENLSQIPPQLRADFYVNDLLMEATAPELRDVEYTRAIDNEIRVRRAPLAEAIAQIKGPQ</sequence>
<proteinExistence type="predicted"/>
<accession>A0A0U1NIE9</accession>
<dbReference type="InterPro" id="IPR014729">
    <property type="entry name" value="Rossmann-like_a/b/a_fold"/>
</dbReference>
<keyword evidence="2" id="KW-1185">Reference proteome</keyword>
<name>A0A0U1NIE9_9RHOB</name>
<organism evidence="1 2">
    <name type="scientific">Nereida ignava</name>
    <dbReference type="NCBI Taxonomy" id="282199"/>
    <lineage>
        <taxon>Bacteria</taxon>
        <taxon>Pseudomonadati</taxon>
        <taxon>Pseudomonadota</taxon>
        <taxon>Alphaproteobacteria</taxon>
        <taxon>Rhodobacterales</taxon>
        <taxon>Roseobacteraceae</taxon>
        <taxon>Nereida</taxon>
    </lineage>
</organism>
<evidence type="ECO:0000313" key="1">
    <source>
        <dbReference type="EMBL" id="CRK74512.1"/>
    </source>
</evidence>
<dbReference type="AlphaFoldDB" id="A0A0U1NIE9"/>
<reference evidence="1 2" key="1">
    <citation type="submission" date="2015-04" db="EMBL/GenBank/DDBJ databases">
        <authorList>
            <person name="Syromyatnikov M.Y."/>
            <person name="Popov V.N."/>
        </authorList>
    </citation>
    <scope>NUCLEOTIDE SEQUENCE [LARGE SCALE GENOMIC DNA]</scope>
    <source>
        <strain evidence="1 2">CECT 5292</strain>
    </source>
</reference>
<protein>
    <submittedName>
        <fullName evidence="1">Asparagine synthase (Glutamine-hydrolyzing)</fullName>
    </submittedName>
</protein>
<evidence type="ECO:0000313" key="2">
    <source>
        <dbReference type="Proteomes" id="UP000048949"/>
    </source>
</evidence>
<dbReference type="Proteomes" id="UP000048949">
    <property type="component" value="Unassembled WGS sequence"/>
</dbReference>
<dbReference type="STRING" id="282199.GCA_001049735_00544"/>
<dbReference type="RefSeq" id="WP_048597814.1">
    <property type="nucleotide sequence ID" value="NZ_CVPC01000003.1"/>
</dbReference>
<dbReference type="EMBL" id="CVQV01000003">
    <property type="protein sequence ID" value="CRK74512.1"/>
    <property type="molecule type" value="Genomic_DNA"/>
</dbReference>
<dbReference type="OrthoDB" id="8335492at2"/>
<dbReference type="Gene3D" id="3.40.50.620">
    <property type="entry name" value="HUPs"/>
    <property type="match status" value="1"/>
</dbReference>
<gene>
    <name evidence="1" type="ORF">NIG5292_00544</name>
</gene>
<dbReference type="SUPFAM" id="SSF52402">
    <property type="entry name" value="Adenine nucleotide alpha hydrolases-like"/>
    <property type="match status" value="1"/>
</dbReference>